<dbReference type="Proteomes" id="UP000482209">
    <property type="component" value="Unassembled WGS sequence"/>
</dbReference>
<sequence>MNTREYKMDTKVVTKVADKDTATNFGAITMNGSTAYCIKTNSSDTKSVLFKYPKYTSSSKTTANFSNVMGHANGITFNNDSLWIATKTPKIIRIKPKESLNKYYTFNPASTVAKHYNISCITSYKDNTFLVKTGTSIYLEEKFPCLNYSVITFSGSKKEYSFKEYNTIKVINPKYKEKYTTTQDICYHNGKLYIILTKEGLKENAILVADLTKDIYAQDSTGTYFMPSEIFILNKTNYKKYEIESLDFNSQGKMIMASNILHPNQQDSILIENGITEIK</sequence>
<dbReference type="EMBL" id="VUMT01000003">
    <property type="protein sequence ID" value="MSS62913.1"/>
    <property type="molecule type" value="Genomic_DNA"/>
</dbReference>
<name>A0A6L5XY89_9FIRM</name>
<evidence type="ECO:0000313" key="1">
    <source>
        <dbReference type="EMBL" id="MSS62913.1"/>
    </source>
</evidence>
<evidence type="ECO:0000313" key="2">
    <source>
        <dbReference type="Proteomes" id="UP000482209"/>
    </source>
</evidence>
<comment type="caution">
    <text evidence="1">The sequence shown here is derived from an EMBL/GenBank/DDBJ whole genome shotgun (WGS) entry which is preliminary data.</text>
</comment>
<keyword evidence="2" id="KW-1185">Reference proteome</keyword>
<proteinExistence type="predicted"/>
<dbReference type="RefSeq" id="WP_154517211.1">
    <property type="nucleotide sequence ID" value="NZ_VUMT01000003.1"/>
</dbReference>
<gene>
    <name evidence="1" type="ORF">FYJ58_03350</name>
</gene>
<protein>
    <submittedName>
        <fullName evidence="1">Uncharacterized protein</fullName>
    </submittedName>
</protein>
<dbReference type="AlphaFoldDB" id="A0A6L5XY89"/>
<reference evidence="1 2" key="1">
    <citation type="submission" date="2019-08" db="EMBL/GenBank/DDBJ databases">
        <title>In-depth cultivation of the pig gut microbiome towards novel bacterial diversity and tailored functional studies.</title>
        <authorList>
            <person name="Wylensek D."/>
            <person name="Hitch T.C.A."/>
            <person name="Clavel T."/>
        </authorList>
    </citation>
    <scope>NUCLEOTIDE SEQUENCE [LARGE SCALE GENOMIC DNA]</scope>
    <source>
        <strain evidence="1 2">WCA-693-APC-MOT-I</strain>
    </source>
</reference>
<accession>A0A6L5XY89</accession>
<organism evidence="1 2">
    <name type="scientific">Velocimicrobium porci</name>
    <dbReference type="NCBI Taxonomy" id="2606634"/>
    <lineage>
        <taxon>Bacteria</taxon>
        <taxon>Bacillati</taxon>
        <taxon>Bacillota</taxon>
        <taxon>Clostridia</taxon>
        <taxon>Lachnospirales</taxon>
        <taxon>Lachnospiraceae</taxon>
        <taxon>Velocimicrobium</taxon>
    </lineage>
</organism>